<gene>
    <name evidence="9" type="ORF">NK718_13925</name>
</gene>
<keyword evidence="6" id="KW-0653">Protein transport</keyword>
<evidence type="ECO:0000259" key="8">
    <source>
        <dbReference type="Pfam" id="PF01618"/>
    </source>
</evidence>
<feature type="domain" description="MotA/TolQ/ExbB proton channel" evidence="8">
    <location>
        <begin position="148"/>
        <end position="239"/>
    </location>
</feature>
<feature type="transmembrane region" description="Helical" evidence="7">
    <location>
        <begin position="55"/>
        <end position="78"/>
    </location>
</feature>
<evidence type="ECO:0000256" key="2">
    <source>
        <dbReference type="ARBA" id="ARBA00022475"/>
    </source>
</evidence>
<accession>A0ABT1LF86</accession>
<feature type="transmembrane region" description="Helical" evidence="7">
    <location>
        <begin position="25"/>
        <end position="49"/>
    </location>
</feature>
<organism evidence="9 10">
    <name type="scientific">Alsobacter ponti</name>
    <dbReference type="NCBI Taxonomy" id="2962936"/>
    <lineage>
        <taxon>Bacteria</taxon>
        <taxon>Pseudomonadati</taxon>
        <taxon>Pseudomonadota</taxon>
        <taxon>Alphaproteobacteria</taxon>
        <taxon>Hyphomicrobiales</taxon>
        <taxon>Alsobacteraceae</taxon>
        <taxon>Alsobacter</taxon>
    </lineage>
</organism>
<keyword evidence="3 7" id="KW-0812">Transmembrane</keyword>
<comment type="subcellular location">
    <subcellularLocation>
        <location evidence="1">Cell membrane</location>
        <topology evidence="1">Multi-pass membrane protein</topology>
    </subcellularLocation>
    <subcellularLocation>
        <location evidence="6">Membrane</location>
        <topology evidence="6">Multi-pass membrane protein</topology>
    </subcellularLocation>
</comment>
<dbReference type="Proteomes" id="UP001205890">
    <property type="component" value="Unassembled WGS sequence"/>
</dbReference>
<dbReference type="InterPro" id="IPR002898">
    <property type="entry name" value="MotA_ExbB_proton_chnl"/>
</dbReference>
<comment type="similarity">
    <text evidence="6">Belongs to the exbB/tolQ family.</text>
</comment>
<evidence type="ECO:0000256" key="4">
    <source>
        <dbReference type="ARBA" id="ARBA00022989"/>
    </source>
</evidence>
<feature type="transmembrane region" description="Helical" evidence="7">
    <location>
        <begin position="201"/>
        <end position="222"/>
    </location>
</feature>
<evidence type="ECO:0000256" key="6">
    <source>
        <dbReference type="RuleBase" id="RU004057"/>
    </source>
</evidence>
<evidence type="ECO:0000256" key="5">
    <source>
        <dbReference type="ARBA" id="ARBA00023136"/>
    </source>
</evidence>
<keyword evidence="2" id="KW-1003">Cell membrane</keyword>
<dbReference type="Pfam" id="PF01618">
    <property type="entry name" value="MotA_ExbB"/>
    <property type="match status" value="1"/>
</dbReference>
<feature type="transmembrane region" description="Helical" evidence="7">
    <location>
        <begin position="156"/>
        <end position="181"/>
    </location>
</feature>
<evidence type="ECO:0000256" key="7">
    <source>
        <dbReference type="SAM" id="Phobius"/>
    </source>
</evidence>
<name>A0ABT1LF86_9HYPH</name>
<reference evidence="9 10" key="1">
    <citation type="submission" date="2022-07" db="EMBL/GenBank/DDBJ databases">
        <authorList>
            <person name="Li W.-J."/>
            <person name="Deng Q.-Q."/>
        </authorList>
    </citation>
    <scope>NUCLEOTIDE SEQUENCE [LARGE SCALE GENOMIC DNA]</scope>
    <source>
        <strain evidence="9 10">SYSU M60028</strain>
    </source>
</reference>
<keyword evidence="10" id="KW-1185">Reference proteome</keyword>
<keyword evidence="6" id="KW-0813">Transport</keyword>
<sequence length="258" mass="28153">MSASRQAGLLTGFDQARDYLPLLRLMVLLGLIIFGIVVLYFFGLVQALFATDRSHISSLIVLIFFGTTAHCVLQTAIISRELTSARRVAAIVESDSGFRVINGRAVSADGRELEPSILTRHILNLIGKSRAQGGRRLDQAILLRNLADQLRRREKLGWFVAEALLRLALLGTAVGFIFMLIPIATLKSFDVETLRTALSGMSGGMAVALNVTVTGIGCALLLKLEYYILDSSISELFNTITELTEVHVVSVLERPSHG</sequence>
<comment type="caution">
    <text evidence="9">The sequence shown here is derived from an EMBL/GenBank/DDBJ whole genome shotgun (WGS) entry which is preliminary data.</text>
</comment>
<evidence type="ECO:0000256" key="3">
    <source>
        <dbReference type="ARBA" id="ARBA00022692"/>
    </source>
</evidence>
<dbReference type="RefSeq" id="WP_254743409.1">
    <property type="nucleotide sequence ID" value="NZ_JANCLU010000013.1"/>
</dbReference>
<proteinExistence type="inferred from homology"/>
<evidence type="ECO:0000313" key="10">
    <source>
        <dbReference type="Proteomes" id="UP001205890"/>
    </source>
</evidence>
<dbReference type="EMBL" id="JANCLU010000013">
    <property type="protein sequence ID" value="MCP8939621.1"/>
    <property type="molecule type" value="Genomic_DNA"/>
</dbReference>
<evidence type="ECO:0000256" key="1">
    <source>
        <dbReference type="ARBA" id="ARBA00004651"/>
    </source>
</evidence>
<evidence type="ECO:0000313" key="9">
    <source>
        <dbReference type="EMBL" id="MCP8939621.1"/>
    </source>
</evidence>
<keyword evidence="5 7" id="KW-0472">Membrane</keyword>
<keyword evidence="4 7" id="KW-1133">Transmembrane helix</keyword>
<protein>
    <submittedName>
        <fullName evidence="9">MotA/TolQ/ExbB proton channel family protein</fullName>
    </submittedName>
</protein>